<name>A0ABS0IFM0_9BACT</name>
<evidence type="ECO:0000256" key="1">
    <source>
        <dbReference type="SAM" id="Phobius"/>
    </source>
</evidence>
<keyword evidence="1" id="KW-0812">Transmembrane</keyword>
<sequence>MGITQPLPQTEQAEQQQAVEQLFQQAAKQMHAGKSDDQIQALLVGQGASEEGAQAVISELRPEYHKIYQEAARKDMLHGGLWLGGGLLVTGVTYAMAAPDGGSYFMTWGAIIFGGFQFVKGWVRSMKN</sequence>
<keyword evidence="1" id="KW-0472">Membrane</keyword>
<feature type="transmembrane region" description="Helical" evidence="1">
    <location>
        <begin position="76"/>
        <end position="97"/>
    </location>
</feature>
<dbReference type="EMBL" id="JADQDQ010000003">
    <property type="protein sequence ID" value="MBF9237150.1"/>
    <property type="molecule type" value="Genomic_DNA"/>
</dbReference>
<accession>A0ABS0IFM0</accession>
<evidence type="ECO:0000313" key="2">
    <source>
        <dbReference type="EMBL" id="MBF9237150.1"/>
    </source>
</evidence>
<proteinExistence type="predicted"/>
<dbReference type="Proteomes" id="UP000597617">
    <property type="component" value="Unassembled WGS sequence"/>
</dbReference>
<comment type="caution">
    <text evidence="2">The sequence shown here is derived from an EMBL/GenBank/DDBJ whole genome shotgun (WGS) entry which is preliminary data.</text>
</comment>
<protein>
    <recommendedName>
        <fullName evidence="4">DUF2335 domain-containing protein</fullName>
    </recommendedName>
</protein>
<evidence type="ECO:0000313" key="3">
    <source>
        <dbReference type="Proteomes" id="UP000597617"/>
    </source>
</evidence>
<keyword evidence="3" id="KW-1185">Reference proteome</keyword>
<evidence type="ECO:0008006" key="4">
    <source>
        <dbReference type="Google" id="ProtNLM"/>
    </source>
</evidence>
<keyword evidence="1" id="KW-1133">Transmembrane helix</keyword>
<organism evidence="2 3">
    <name type="scientific">Hymenobacter jeongseonensis</name>
    <dbReference type="NCBI Taxonomy" id="2791027"/>
    <lineage>
        <taxon>Bacteria</taxon>
        <taxon>Pseudomonadati</taxon>
        <taxon>Bacteroidota</taxon>
        <taxon>Cytophagia</taxon>
        <taxon>Cytophagales</taxon>
        <taxon>Hymenobacteraceae</taxon>
        <taxon>Hymenobacter</taxon>
    </lineage>
</organism>
<gene>
    <name evidence="2" type="ORF">I2I05_07055</name>
</gene>
<reference evidence="2 3" key="1">
    <citation type="submission" date="2020-11" db="EMBL/GenBank/DDBJ databases">
        <authorList>
            <person name="Kim M.K."/>
        </authorList>
    </citation>
    <scope>NUCLEOTIDE SEQUENCE [LARGE SCALE GENOMIC DNA]</scope>
    <source>
        <strain evidence="2 3">BT683</strain>
    </source>
</reference>
<feature type="transmembrane region" description="Helical" evidence="1">
    <location>
        <begin position="103"/>
        <end position="123"/>
    </location>
</feature>
<dbReference type="RefSeq" id="WP_196281542.1">
    <property type="nucleotide sequence ID" value="NZ_JADQDQ010000003.1"/>
</dbReference>